<dbReference type="InterPro" id="IPR032466">
    <property type="entry name" value="Metal_Hydrolase"/>
</dbReference>
<dbReference type="Gene3D" id="3.30.110.90">
    <property type="entry name" value="Amidohydrolase"/>
    <property type="match status" value="2"/>
</dbReference>
<dbReference type="Proteomes" id="UP000627573">
    <property type="component" value="Unassembled WGS sequence"/>
</dbReference>
<evidence type="ECO:0000313" key="3">
    <source>
        <dbReference type="Proteomes" id="UP000627573"/>
    </source>
</evidence>
<dbReference type="SUPFAM" id="SSF51338">
    <property type="entry name" value="Composite domain of metallo-dependent hydrolases"/>
    <property type="match status" value="1"/>
</dbReference>
<dbReference type="Pfam" id="PF01979">
    <property type="entry name" value="Amidohydro_1"/>
    <property type="match status" value="1"/>
</dbReference>
<dbReference type="SUPFAM" id="SSF51556">
    <property type="entry name" value="Metallo-dependent hydrolases"/>
    <property type="match status" value="1"/>
</dbReference>
<dbReference type="EMBL" id="JAECSB010000084">
    <property type="protein sequence ID" value="MBH5145847.1"/>
    <property type="molecule type" value="Genomic_DNA"/>
</dbReference>
<dbReference type="GO" id="GO:0016810">
    <property type="term" value="F:hydrolase activity, acting on carbon-nitrogen (but not peptide) bonds"/>
    <property type="evidence" value="ECO:0007669"/>
    <property type="project" value="InterPro"/>
</dbReference>
<feature type="domain" description="Amidohydrolase-related" evidence="1">
    <location>
        <begin position="370"/>
        <end position="458"/>
    </location>
</feature>
<dbReference type="AlphaFoldDB" id="A0A8I1D942"/>
<dbReference type="PANTHER" id="PTHR43135">
    <property type="entry name" value="ALPHA-D-RIBOSE 1-METHYLPHOSPHONATE 5-TRIPHOSPHATE DIPHOSPHATASE"/>
    <property type="match status" value="1"/>
</dbReference>
<dbReference type="Gene3D" id="2.30.40.10">
    <property type="entry name" value="Urease, subunit C, domain 1"/>
    <property type="match status" value="2"/>
</dbReference>
<dbReference type="Gene3D" id="3.40.50.10910">
    <property type="entry name" value="Amidohydrolase"/>
    <property type="match status" value="1"/>
</dbReference>
<organism evidence="2 3">
    <name type="scientific">Rhodococcus erythropolis</name>
    <name type="common">Arthrobacter picolinophilus</name>
    <dbReference type="NCBI Taxonomy" id="1833"/>
    <lineage>
        <taxon>Bacteria</taxon>
        <taxon>Bacillati</taxon>
        <taxon>Actinomycetota</taxon>
        <taxon>Actinomycetes</taxon>
        <taxon>Mycobacteriales</taxon>
        <taxon>Nocardiaceae</taxon>
        <taxon>Rhodococcus</taxon>
        <taxon>Rhodococcus erythropolis group</taxon>
    </lineage>
</organism>
<dbReference type="InterPro" id="IPR006680">
    <property type="entry name" value="Amidohydro-rel"/>
</dbReference>
<protein>
    <submittedName>
        <fullName evidence="2">Amidohydrolase family protein</fullName>
    </submittedName>
</protein>
<dbReference type="Gene3D" id="1.20.58.520">
    <property type="entry name" value="Amidohydrolase"/>
    <property type="match status" value="1"/>
</dbReference>
<evidence type="ECO:0000259" key="1">
    <source>
        <dbReference type="Pfam" id="PF01979"/>
    </source>
</evidence>
<comment type="caution">
    <text evidence="2">The sequence shown here is derived from an EMBL/GenBank/DDBJ whole genome shotgun (WGS) entry which is preliminary data.</text>
</comment>
<accession>A0A8I1D942</accession>
<keyword evidence="3" id="KW-1185">Reference proteome</keyword>
<name>A0A8I1D942_RHOER</name>
<dbReference type="RefSeq" id="WP_197941763.1">
    <property type="nucleotide sequence ID" value="NZ_JAECSB010000084.1"/>
</dbReference>
<gene>
    <name evidence="2" type="ORF">I3517_24935</name>
</gene>
<evidence type="ECO:0000313" key="2">
    <source>
        <dbReference type="EMBL" id="MBH5145847.1"/>
    </source>
</evidence>
<keyword evidence="2" id="KW-0378">Hydrolase</keyword>
<reference evidence="2 3" key="1">
    <citation type="submission" date="2020-12" db="EMBL/GenBank/DDBJ databases">
        <title>Draft genome sequence of furan degrading bacterial strain FUR100.</title>
        <authorList>
            <person name="Woiski C."/>
        </authorList>
    </citation>
    <scope>NUCLEOTIDE SEQUENCE [LARGE SCALE GENOMIC DNA]</scope>
    <source>
        <strain evidence="2 3">FUR100</strain>
    </source>
</reference>
<dbReference type="InterPro" id="IPR011059">
    <property type="entry name" value="Metal-dep_hydrolase_composite"/>
</dbReference>
<dbReference type="PANTHER" id="PTHR43135:SF3">
    <property type="entry name" value="ALPHA-D-RIBOSE 1-METHYLPHOSPHONATE 5-TRIPHOSPHATE DIPHOSPHATASE"/>
    <property type="match status" value="1"/>
</dbReference>
<proteinExistence type="predicted"/>
<dbReference type="InterPro" id="IPR051781">
    <property type="entry name" value="Metallo-dep_Hydrolase"/>
</dbReference>
<sequence>MSAFDGLLPIPPAADVTDDAVHGRGPYQRLILRGATIVDGTGAPPYGPADIVVEEDRIEAIVTRNNATQLAQSPGKWDPRPGDQVIDLHGCYVLPGLVDAHAHIGSSAQVVSAEYVYKLWLGHGVTSVRELGSMTNGFEFTQSESRRSEQNRIVAPRIRPYVYFGHWRDQPVSTEVDARAWVHQAHDSGAAGIKFFGAAPDVMRAALLEAKALGMPTACHHAQPDVARVNALTSARWGLRSIEHWYGLPEALFTDQRVQRFPANYNYLDESARFAAAGDLWQQAAPPGSGRWDECLDELVELGTALVPTFNIYIATRDASRVRNADWLADYLSPTLQSFFTPSASAHGSFFADWGTEQEVSWKQAYGLWMAFVKAFHDRGGLVAAGSDSGFIYKLYGFGFVEELELLREAGLSALEVIRAATLNAATVLGIEDTVGSIEVGKKADLVVLDENPLANLKVLYGHGHLRYSEDGVPFRTGGVRQTIKNGIIYDAEELRSSVRELVARERISVRA</sequence>